<evidence type="ECO:0000313" key="2">
    <source>
        <dbReference type="Proteomes" id="UP001623348"/>
    </source>
</evidence>
<proteinExistence type="predicted"/>
<evidence type="ECO:0000313" key="1">
    <source>
        <dbReference type="EMBL" id="GAB0193036.1"/>
    </source>
</evidence>
<dbReference type="Proteomes" id="UP001623348">
    <property type="component" value="Unassembled WGS sequence"/>
</dbReference>
<dbReference type="EMBL" id="BAAFJT010000008">
    <property type="protein sequence ID" value="GAB0193036.1"/>
    <property type="molecule type" value="Genomic_DNA"/>
</dbReference>
<name>A0ABC9X646_GRUJA</name>
<reference evidence="1 2" key="1">
    <citation type="submission" date="2024-06" db="EMBL/GenBank/DDBJ databases">
        <title>The draft genome of Grus japonensis, version 3.</title>
        <authorList>
            <person name="Nabeshima K."/>
            <person name="Suzuki S."/>
            <person name="Onuma M."/>
        </authorList>
    </citation>
    <scope>NUCLEOTIDE SEQUENCE [LARGE SCALE GENOMIC DNA]</scope>
    <source>
        <strain evidence="1 2">451A</strain>
    </source>
</reference>
<protein>
    <submittedName>
        <fullName evidence="1">Uncharacterized protein</fullName>
    </submittedName>
</protein>
<organism evidence="1 2">
    <name type="scientific">Grus japonensis</name>
    <name type="common">Japanese crane</name>
    <name type="synonym">Red-crowned crane</name>
    <dbReference type="NCBI Taxonomy" id="30415"/>
    <lineage>
        <taxon>Eukaryota</taxon>
        <taxon>Metazoa</taxon>
        <taxon>Chordata</taxon>
        <taxon>Craniata</taxon>
        <taxon>Vertebrata</taxon>
        <taxon>Euteleostomi</taxon>
        <taxon>Archelosauria</taxon>
        <taxon>Archosauria</taxon>
        <taxon>Dinosauria</taxon>
        <taxon>Saurischia</taxon>
        <taxon>Theropoda</taxon>
        <taxon>Coelurosauria</taxon>
        <taxon>Aves</taxon>
        <taxon>Neognathae</taxon>
        <taxon>Neoaves</taxon>
        <taxon>Gruiformes</taxon>
        <taxon>Gruidae</taxon>
        <taxon>Grus</taxon>
    </lineage>
</organism>
<gene>
    <name evidence="1" type="ORF">GRJ2_001768900</name>
</gene>
<dbReference type="AlphaFoldDB" id="A0ABC9X646"/>
<keyword evidence="2" id="KW-1185">Reference proteome</keyword>
<comment type="caution">
    <text evidence="1">The sequence shown here is derived from an EMBL/GenBank/DDBJ whole genome shotgun (WGS) entry which is preliminary data.</text>
</comment>
<accession>A0ABC9X646</accession>
<sequence length="73" mass="8212">MRSEQPGTSLLAQLRALGQVDFTDCGDFIRTSVFQATTKVFLHKEDWQFAALQFYVQTFSHLISASLNLALDS</sequence>